<evidence type="ECO:0008006" key="3">
    <source>
        <dbReference type="Google" id="ProtNLM"/>
    </source>
</evidence>
<gene>
    <name evidence="1" type="ORF">AS033_09510</name>
</gene>
<evidence type="ECO:0000313" key="1">
    <source>
        <dbReference type="EMBL" id="KSU49587.1"/>
    </source>
</evidence>
<proteinExistence type="predicted"/>
<dbReference type="EMBL" id="LNQL01000002">
    <property type="protein sequence ID" value="KSU49587.1"/>
    <property type="molecule type" value="Genomic_DNA"/>
</dbReference>
<sequence length="376" mass="44235">METMKRIKEDLDETVMDTLNNTFTKWNLENIHKEQILKIGEGAWHTVYKLKRVDDQDLVIRIKKNEAYGELQQIDEQELTTEYESTKAYYLHANTSDQNVCPDFYQYFIEDDTVFTVETFMGRGTDLLLLDQNKAHSYGTKLGQIFHRIHNQKTSIVGFGELHWQGETLQGSDLRNEDELWLEENEHVLTALNALIHSNLCFDKEKVSQHIHALIENRRTQVQNISLVNQDVTPENLILSDKYIAIIDPFPRLDFDLKYAAYFVFCYKFLLPAFSNAPRYINQAYQEKSNILNNIADGFMSGYCFNVVGDERTTQTRRLLDEYTLWILQEAYEHFDILHQPHLTHKTTQQMGNREMITARLHLCLEELEKWCTESE</sequence>
<dbReference type="AlphaFoldDB" id="A0A0V8GH21"/>
<dbReference type="SUPFAM" id="SSF56112">
    <property type="entry name" value="Protein kinase-like (PK-like)"/>
    <property type="match status" value="1"/>
</dbReference>
<dbReference type="InterPro" id="IPR011009">
    <property type="entry name" value="Kinase-like_dom_sf"/>
</dbReference>
<accession>A0A0V8GH21</accession>
<organism evidence="1 2">
    <name type="scientific">Exiguobacterium indicum</name>
    <dbReference type="NCBI Taxonomy" id="296995"/>
    <lineage>
        <taxon>Bacteria</taxon>
        <taxon>Bacillati</taxon>
        <taxon>Bacillota</taxon>
        <taxon>Bacilli</taxon>
        <taxon>Bacillales</taxon>
        <taxon>Bacillales Family XII. Incertae Sedis</taxon>
        <taxon>Exiguobacterium</taxon>
    </lineage>
</organism>
<comment type="caution">
    <text evidence="1">The sequence shown here is derived from an EMBL/GenBank/DDBJ whole genome shotgun (WGS) entry which is preliminary data.</text>
</comment>
<dbReference type="Proteomes" id="UP000053797">
    <property type="component" value="Unassembled WGS sequence"/>
</dbReference>
<protein>
    <recommendedName>
        <fullName evidence="3">Aminoglycoside phosphotransferase domain-containing protein</fullName>
    </recommendedName>
</protein>
<evidence type="ECO:0000313" key="2">
    <source>
        <dbReference type="Proteomes" id="UP000053797"/>
    </source>
</evidence>
<name>A0A0V8GH21_9BACL</name>
<reference evidence="1 2" key="1">
    <citation type="journal article" date="2015" name="Int. J. Syst. Evol. Microbiol.">
        <title>Exiguobacterium enclense sp. nov., isolated from sediment.</title>
        <authorList>
            <person name="Dastager S.G."/>
            <person name="Mawlankar R."/>
            <person name="Sonalkar V.V."/>
            <person name="Thorat M.N."/>
            <person name="Mual P."/>
            <person name="Verma A."/>
            <person name="Krishnamurthi S."/>
            <person name="Tang S.K."/>
            <person name="Li W.J."/>
        </authorList>
    </citation>
    <scope>NUCLEOTIDE SEQUENCE [LARGE SCALE GENOMIC DNA]</scope>
    <source>
        <strain evidence="1 2">NIO-1109</strain>
    </source>
</reference>